<dbReference type="Proteomes" id="UP001208054">
    <property type="component" value="Unassembled WGS sequence"/>
</dbReference>
<gene>
    <name evidence="1" type="ORF">KYJ44_00865</name>
</gene>
<sequence length="184" mass="19824">MDLIMPVVATILNGVGLPQDETHAQAVEACNSAIDALAAAMGVLHGDMTEAERAIVNYYFFLGGDEPVPQQVINVLAATRAAIMQSNITVVIGWFNWVNAATQPHTINLSRAVILRQQDRVRLYIHEATHLYAQTLDHHERGYCSTKAATAGNYRAPGLTAAESLVNADSFAFAAVRLAGIPIL</sequence>
<organism evidence="1 2">
    <name type="scientific">Stenotrophomonas riyadhensis</name>
    <dbReference type="NCBI Taxonomy" id="2859893"/>
    <lineage>
        <taxon>Bacteria</taxon>
        <taxon>Pseudomonadati</taxon>
        <taxon>Pseudomonadota</taxon>
        <taxon>Gammaproteobacteria</taxon>
        <taxon>Lysobacterales</taxon>
        <taxon>Lysobacteraceae</taxon>
        <taxon>Stenotrophomonas</taxon>
    </lineage>
</organism>
<comment type="caution">
    <text evidence="1">The sequence shown here is derived from an EMBL/GenBank/DDBJ whole genome shotgun (WGS) entry which is preliminary data.</text>
</comment>
<dbReference type="RefSeq" id="WP_197611504.1">
    <property type="nucleotide sequence ID" value="NZ_JAHWBK010000001.1"/>
</dbReference>
<evidence type="ECO:0008006" key="3">
    <source>
        <dbReference type="Google" id="ProtNLM"/>
    </source>
</evidence>
<dbReference type="InterPro" id="IPR024079">
    <property type="entry name" value="MetalloPept_cat_dom_sf"/>
</dbReference>
<dbReference type="Gene3D" id="3.40.390.10">
    <property type="entry name" value="Collagenase (Catalytic Domain)"/>
    <property type="match status" value="1"/>
</dbReference>
<name>A0ABT2XCS4_9GAMM</name>
<reference evidence="1 2" key="1">
    <citation type="submission" date="2021-07" db="EMBL/GenBank/DDBJ databases">
        <title>Clinical implication of Pseudomonas aeruginosa: further insight on the antimicrobial resistance.</title>
        <authorList>
            <person name="Macori G."/>
            <person name="Fanning S."/>
            <person name="Alqahtani A."/>
        </authorList>
    </citation>
    <scope>NUCLEOTIDE SEQUENCE [LARGE SCALE GENOMIC DNA]</scope>
    <source>
        <strain evidence="1 2">CFS3442</strain>
    </source>
</reference>
<dbReference type="EMBL" id="JAHWBK010000001">
    <property type="protein sequence ID" value="MCV0322853.1"/>
    <property type="molecule type" value="Genomic_DNA"/>
</dbReference>
<proteinExistence type="predicted"/>
<evidence type="ECO:0000313" key="1">
    <source>
        <dbReference type="EMBL" id="MCV0322853.1"/>
    </source>
</evidence>
<keyword evidence="2" id="KW-1185">Reference proteome</keyword>
<protein>
    <recommendedName>
        <fullName evidence="3">Lysine-specific metallo-endopeptidase domain-containing protein</fullName>
    </recommendedName>
</protein>
<evidence type="ECO:0000313" key="2">
    <source>
        <dbReference type="Proteomes" id="UP001208054"/>
    </source>
</evidence>
<accession>A0ABT2XCS4</accession>